<dbReference type="OrthoDB" id="8845630at2759"/>
<proteinExistence type="predicted"/>
<name>A0A1W0WJH8_HYPEX</name>
<evidence type="ECO:0000313" key="1">
    <source>
        <dbReference type="EMBL" id="OQV15378.1"/>
    </source>
</evidence>
<dbReference type="Proteomes" id="UP000192578">
    <property type="component" value="Unassembled WGS sequence"/>
</dbReference>
<evidence type="ECO:0000313" key="2">
    <source>
        <dbReference type="Proteomes" id="UP000192578"/>
    </source>
</evidence>
<dbReference type="AlphaFoldDB" id="A0A1W0WJH8"/>
<reference evidence="2" key="1">
    <citation type="submission" date="2017-01" db="EMBL/GenBank/DDBJ databases">
        <title>Comparative genomics of anhydrobiosis in the tardigrade Hypsibius dujardini.</title>
        <authorList>
            <person name="Yoshida Y."/>
            <person name="Koutsovoulos G."/>
            <person name="Laetsch D."/>
            <person name="Stevens L."/>
            <person name="Kumar S."/>
            <person name="Horikawa D."/>
            <person name="Ishino K."/>
            <person name="Komine S."/>
            <person name="Tomita M."/>
            <person name="Blaxter M."/>
            <person name="Arakawa K."/>
        </authorList>
    </citation>
    <scope>NUCLEOTIDE SEQUENCE [LARGE SCALE GENOMIC DNA]</scope>
    <source>
        <strain evidence="2">Z151</strain>
    </source>
</reference>
<comment type="caution">
    <text evidence="1">The sequence shown here is derived from an EMBL/GenBank/DDBJ whole genome shotgun (WGS) entry which is preliminary data.</text>
</comment>
<organism evidence="1 2">
    <name type="scientific">Hypsibius exemplaris</name>
    <name type="common">Freshwater tardigrade</name>
    <dbReference type="NCBI Taxonomy" id="2072580"/>
    <lineage>
        <taxon>Eukaryota</taxon>
        <taxon>Metazoa</taxon>
        <taxon>Ecdysozoa</taxon>
        <taxon>Tardigrada</taxon>
        <taxon>Eutardigrada</taxon>
        <taxon>Parachela</taxon>
        <taxon>Hypsibioidea</taxon>
        <taxon>Hypsibiidae</taxon>
        <taxon>Hypsibius</taxon>
    </lineage>
</organism>
<gene>
    <name evidence="1" type="ORF">BV898_10484</name>
</gene>
<protein>
    <submittedName>
        <fullName evidence="1">Uncharacterized protein</fullName>
    </submittedName>
</protein>
<keyword evidence="2" id="KW-1185">Reference proteome</keyword>
<sequence>MSSHEDDDIVSVFEPKSQQKKNQQAKELKAAVLSRKLKEVFCWTCYLDWKLQERSLRMTEYNCKTKTGEKIHEFVETNLKDPYGVTEALCHNALFVTDGASNMVKAFGSFPKLQ</sequence>
<dbReference type="EMBL" id="MTYJ01000090">
    <property type="protein sequence ID" value="OQV15378.1"/>
    <property type="molecule type" value="Genomic_DNA"/>
</dbReference>
<accession>A0A1W0WJH8</accession>